<name>A0A9D4JS90_DREPO</name>
<dbReference type="EMBL" id="JAIWYP010000005">
    <property type="protein sequence ID" value="KAH3822381.1"/>
    <property type="molecule type" value="Genomic_DNA"/>
</dbReference>
<reference evidence="2" key="2">
    <citation type="submission" date="2020-11" db="EMBL/GenBank/DDBJ databases">
        <authorList>
            <person name="McCartney M.A."/>
            <person name="Auch B."/>
            <person name="Kono T."/>
            <person name="Mallez S."/>
            <person name="Becker A."/>
            <person name="Gohl D.M."/>
            <person name="Silverstein K.A.T."/>
            <person name="Koren S."/>
            <person name="Bechman K.B."/>
            <person name="Herman A."/>
            <person name="Abrahante J.E."/>
            <person name="Garbe J."/>
        </authorList>
    </citation>
    <scope>NUCLEOTIDE SEQUENCE</scope>
    <source>
        <strain evidence="2">Duluth1</strain>
        <tissue evidence="2">Whole animal</tissue>
    </source>
</reference>
<organism evidence="2 3">
    <name type="scientific">Dreissena polymorpha</name>
    <name type="common">Zebra mussel</name>
    <name type="synonym">Mytilus polymorpha</name>
    <dbReference type="NCBI Taxonomy" id="45954"/>
    <lineage>
        <taxon>Eukaryota</taxon>
        <taxon>Metazoa</taxon>
        <taxon>Spiralia</taxon>
        <taxon>Lophotrochozoa</taxon>
        <taxon>Mollusca</taxon>
        <taxon>Bivalvia</taxon>
        <taxon>Autobranchia</taxon>
        <taxon>Heteroconchia</taxon>
        <taxon>Euheterodonta</taxon>
        <taxon>Imparidentia</taxon>
        <taxon>Neoheterodontei</taxon>
        <taxon>Myida</taxon>
        <taxon>Dreissenoidea</taxon>
        <taxon>Dreissenidae</taxon>
        <taxon>Dreissena</taxon>
    </lineage>
</organism>
<feature type="compositionally biased region" description="Low complexity" evidence="1">
    <location>
        <begin position="17"/>
        <end position="30"/>
    </location>
</feature>
<accession>A0A9D4JS90</accession>
<evidence type="ECO:0000313" key="3">
    <source>
        <dbReference type="Proteomes" id="UP000828390"/>
    </source>
</evidence>
<keyword evidence="3" id="KW-1185">Reference proteome</keyword>
<evidence type="ECO:0000313" key="2">
    <source>
        <dbReference type="EMBL" id="KAH3822381.1"/>
    </source>
</evidence>
<feature type="region of interest" description="Disordered" evidence="1">
    <location>
        <begin position="1"/>
        <end position="30"/>
    </location>
</feature>
<proteinExistence type="predicted"/>
<protein>
    <submittedName>
        <fullName evidence="2">Uncharacterized protein</fullName>
    </submittedName>
</protein>
<gene>
    <name evidence="2" type="ORF">DPMN_124159</name>
</gene>
<dbReference type="AlphaFoldDB" id="A0A9D4JS90"/>
<sequence length="50" mass="5917">MEVLHEGQRQAEERPEMFQQMPTFPQQQQQVALIQPIKPQRQSFLSSFTS</sequence>
<reference evidence="2" key="1">
    <citation type="journal article" date="2019" name="bioRxiv">
        <title>The Genome of the Zebra Mussel, Dreissena polymorpha: A Resource for Invasive Species Research.</title>
        <authorList>
            <person name="McCartney M.A."/>
            <person name="Auch B."/>
            <person name="Kono T."/>
            <person name="Mallez S."/>
            <person name="Zhang Y."/>
            <person name="Obille A."/>
            <person name="Becker A."/>
            <person name="Abrahante J.E."/>
            <person name="Garbe J."/>
            <person name="Badalamenti J.P."/>
            <person name="Herman A."/>
            <person name="Mangelson H."/>
            <person name="Liachko I."/>
            <person name="Sullivan S."/>
            <person name="Sone E.D."/>
            <person name="Koren S."/>
            <person name="Silverstein K.A.T."/>
            <person name="Beckman K.B."/>
            <person name="Gohl D.M."/>
        </authorList>
    </citation>
    <scope>NUCLEOTIDE SEQUENCE</scope>
    <source>
        <strain evidence="2">Duluth1</strain>
        <tissue evidence="2">Whole animal</tissue>
    </source>
</reference>
<dbReference type="Proteomes" id="UP000828390">
    <property type="component" value="Unassembled WGS sequence"/>
</dbReference>
<feature type="compositionally biased region" description="Basic and acidic residues" evidence="1">
    <location>
        <begin position="1"/>
        <end position="16"/>
    </location>
</feature>
<evidence type="ECO:0000256" key="1">
    <source>
        <dbReference type="SAM" id="MobiDB-lite"/>
    </source>
</evidence>
<comment type="caution">
    <text evidence="2">The sequence shown here is derived from an EMBL/GenBank/DDBJ whole genome shotgun (WGS) entry which is preliminary data.</text>
</comment>